<reference evidence="2" key="1">
    <citation type="submission" date="2022-10" db="EMBL/GenBank/DDBJ databases">
        <title>Culturing micro-colonial fungi from biological soil crusts in the Mojave desert and describing Neophaeococcomyces mojavensis, and introducing the new genera and species Taxawa tesnikishii.</title>
        <authorList>
            <person name="Kurbessoian T."/>
            <person name="Stajich J.E."/>
        </authorList>
    </citation>
    <scope>NUCLEOTIDE SEQUENCE</scope>
    <source>
        <strain evidence="2">TK_35</strain>
    </source>
</reference>
<dbReference type="Proteomes" id="UP001172681">
    <property type="component" value="Unassembled WGS sequence"/>
</dbReference>
<keyword evidence="3" id="KW-1185">Reference proteome</keyword>
<dbReference type="PANTHER" id="PTHR37540">
    <property type="entry name" value="TRANSCRIPTION FACTOR (ACR-2), PUTATIVE-RELATED-RELATED"/>
    <property type="match status" value="1"/>
</dbReference>
<feature type="compositionally biased region" description="Basic residues" evidence="1">
    <location>
        <begin position="55"/>
        <end position="64"/>
    </location>
</feature>
<name>A0AA38Y2I3_9EURO</name>
<feature type="compositionally biased region" description="Polar residues" evidence="1">
    <location>
        <begin position="1"/>
        <end position="11"/>
    </location>
</feature>
<feature type="region of interest" description="Disordered" evidence="1">
    <location>
        <begin position="1"/>
        <end position="89"/>
    </location>
</feature>
<feature type="compositionally biased region" description="Basic and acidic residues" evidence="1">
    <location>
        <begin position="22"/>
        <end position="37"/>
    </location>
</feature>
<accession>A0AA38Y2I3</accession>
<proteinExistence type="predicted"/>
<dbReference type="EMBL" id="JAPDRN010000053">
    <property type="protein sequence ID" value="KAJ9632786.1"/>
    <property type="molecule type" value="Genomic_DNA"/>
</dbReference>
<protein>
    <submittedName>
        <fullName evidence="2">Uncharacterized protein</fullName>
    </submittedName>
</protein>
<gene>
    <name evidence="2" type="ORF">H2204_007661</name>
</gene>
<organism evidence="2 3">
    <name type="scientific">Knufia peltigerae</name>
    <dbReference type="NCBI Taxonomy" id="1002370"/>
    <lineage>
        <taxon>Eukaryota</taxon>
        <taxon>Fungi</taxon>
        <taxon>Dikarya</taxon>
        <taxon>Ascomycota</taxon>
        <taxon>Pezizomycotina</taxon>
        <taxon>Eurotiomycetes</taxon>
        <taxon>Chaetothyriomycetidae</taxon>
        <taxon>Chaetothyriales</taxon>
        <taxon>Trichomeriaceae</taxon>
        <taxon>Knufia</taxon>
    </lineage>
</organism>
<dbReference type="PANTHER" id="PTHR37540:SF5">
    <property type="entry name" value="TRANSCRIPTION FACTOR DOMAIN-CONTAINING PROTEIN"/>
    <property type="match status" value="1"/>
</dbReference>
<evidence type="ECO:0000256" key="1">
    <source>
        <dbReference type="SAM" id="MobiDB-lite"/>
    </source>
</evidence>
<dbReference type="AlphaFoldDB" id="A0AA38Y2I3"/>
<comment type="caution">
    <text evidence="2">The sequence shown here is derived from an EMBL/GenBank/DDBJ whole genome shotgun (WGS) entry which is preliminary data.</text>
</comment>
<sequence length="592" mass="64838">MAPGSKQTTNIMFVPYRQAKSKKADDEISPQKHAAREYHRKAKMMRQQGDSSTQGKRHPRKKTQVTKDRTPTLARPKKESVQEAKDDDTQANNLKVIDPGAGQLDPFNIVVPNNVPSYVLEMLDYGVSILQSGITLCLLHYPPVISNEHTVLSLEGVSSKAPSSTVSALANLRDVVVSCSLHSPASFYTIALAGATHKSFSSETSHKIKILRFQYAIQAIKELNHELQTLSGDPADALLFCISLLAAHASSGDQTAVPVRELARSPLATAQTQYYGSLRWEDTHMKAIRLLVARKGGLHKVKLPGIANVLGLADIFMSWLNLTKPAWPLLAPTSLVLSTWPDAPPNLPVIFADMTTGFDVLPKALTTTLLFDTIVNIRTITLGYDMYLSQQPGAPSLVQILWARNSVTHDLLSLNPTLTSGDLAAAASYDTCTCKTPEFQTSSVAEIAHLQALYQVVRSSTLAYTLLVLFPMPTVAGVHGALAKQIMTALKGCMGLGLWSDQANYSDLLLWSAVIGGVVAEEDDTARQWFVDLLVRQRSPMSASCCYCDEKDAWDEVRRIITKFLWFDGPECEGVGRDLWTDVVCEGNLESD</sequence>
<feature type="compositionally biased region" description="Basic and acidic residues" evidence="1">
    <location>
        <begin position="65"/>
        <end position="88"/>
    </location>
</feature>
<evidence type="ECO:0000313" key="3">
    <source>
        <dbReference type="Proteomes" id="UP001172681"/>
    </source>
</evidence>
<evidence type="ECO:0000313" key="2">
    <source>
        <dbReference type="EMBL" id="KAJ9632786.1"/>
    </source>
</evidence>